<dbReference type="EMBL" id="JAULSR010000003">
    <property type="protein sequence ID" value="KAK0624924.1"/>
    <property type="molecule type" value="Genomic_DNA"/>
</dbReference>
<gene>
    <name evidence="1" type="ORF">B0T17DRAFT_617079</name>
</gene>
<sequence>MDTSRYLSADLLIFSSYSLAPGQSVTRQEIEQAANILADLSLNTSSNFQEGVEALRQVLHDDVATITDLVLDKRNTPITSNVLTSTAAKVINEKAQSKIKKESSLGSNAWLRMASVEQAIKVFQNGFRTRFDLWSELKDKNEKFSDKNLKLESKLASLQGVVSQQGQEIKALRAMLERAISGRKA</sequence>
<evidence type="ECO:0000313" key="1">
    <source>
        <dbReference type="EMBL" id="KAK0624924.1"/>
    </source>
</evidence>
<dbReference type="Proteomes" id="UP001174934">
    <property type="component" value="Unassembled WGS sequence"/>
</dbReference>
<name>A0AA39X0A6_9PEZI</name>
<protein>
    <submittedName>
        <fullName evidence="1">Uncharacterized protein</fullName>
    </submittedName>
</protein>
<organism evidence="1 2">
    <name type="scientific">Bombardia bombarda</name>
    <dbReference type="NCBI Taxonomy" id="252184"/>
    <lineage>
        <taxon>Eukaryota</taxon>
        <taxon>Fungi</taxon>
        <taxon>Dikarya</taxon>
        <taxon>Ascomycota</taxon>
        <taxon>Pezizomycotina</taxon>
        <taxon>Sordariomycetes</taxon>
        <taxon>Sordariomycetidae</taxon>
        <taxon>Sordariales</taxon>
        <taxon>Lasiosphaeriaceae</taxon>
        <taxon>Bombardia</taxon>
    </lineage>
</organism>
<evidence type="ECO:0000313" key="2">
    <source>
        <dbReference type="Proteomes" id="UP001174934"/>
    </source>
</evidence>
<keyword evidence="2" id="KW-1185">Reference proteome</keyword>
<comment type="caution">
    <text evidence="1">The sequence shown here is derived from an EMBL/GenBank/DDBJ whole genome shotgun (WGS) entry which is preliminary data.</text>
</comment>
<reference evidence="1" key="1">
    <citation type="submission" date="2023-06" db="EMBL/GenBank/DDBJ databases">
        <title>Genome-scale phylogeny and comparative genomics of the fungal order Sordariales.</title>
        <authorList>
            <consortium name="Lawrence Berkeley National Laboratory"/>
            <person name="Hensen N."/>
            <person name="Bonometti L."/>
            <person name="Westerberg I."/>
            <person name="Brannstrom I.O."/>
            <person name="Guillou S."/>
            <person name="Cros-Aarteil S."/>
            <person name="Calhoun S."/>
            <person name="Haridas S."/>
            <person name="Kuo A."/>
            <person name="Mondo S."/>
            <person name="Pangilinan J."/>
            <person name="Riley R."/>
            <person name="LaButti K."/>
            <person name="Andreopoulos B."/>
            <person name="Lipzen A."/>
            <person name="Chen C."/>
            <person name="Yanf M."/>
            <person name="Daum C."/>
            <person name="Ng V."/>
            <person name="Clum A."/>
            <person name="Steindorff A."/>
            <person name="Ohm R."/>
            <person name="Martin F."/>
            <person name="Silar P."/>
            <person name="Natvig D."/>
            <person name="Lalanne C."/>
            <person name="Gautier V."/>
            <person name="Ament-velasquez S.L."/>
            <person name="Kruys A."/>
            <person name="Hutchinson M.I."/>
            <person name="Powell A.J."/>
            <person name="Barry K."/>
            <person name="Miller A.N."/>
            <person name="Grigoriev I.V."/>
            <person name="Debuchy R."/>
            <person name="Gladieux P."/>
            <person name="Thoren M.H."/>
            <person name="Johannesson H."/>
        </authorList>
    </citation>
    <scope>NUCLEOTIDE SEQUENCE</scope>
    <source>
        <strain evidence="1">SMH3391-2</strain>
    </source>
</reference>
<proteinExistence type="predicted"/>
<accession>A0AA39X0A6</accession>
<dbReference type="AlphaFoldDB" id="A0AA39X0A6"/>